<gene>
    <name evidence="6" type="ORF">CONCODRAFT_9439</name>
</gene>
<keyword evidence="7" id="KW-1185">Reference proteome</keyword>
<keyword evidence="2 5" id="KW-0812">Transmembrane</keyword>
<name>A0A137NZR8_CONC2</name>
<dbReference type="OrthoDB" id="2153661at2759"/>
<proteinExistence type="predicted"/>
<accession>A0A137NZR8</accession>
<keyword evidence="4 5" id="KW-0472">Membrane</keyword>
<dbReference type="Proteomes" id="UP000070444">
    <property type="component" value="Unassembled WGS sequence"/>
</dbReference>
<evidence type="ECO:0000256" key="5">
    <source>
        <dbReference type="SAM" id="Phobius"/>
    </source>
</evidence>
<keyword evidence="3 5" id="KW-1133">Transmembrane helix</keyword>
<dbReference type="EMBL" id="KQ964582">
    <property type="protein sequence ID" value="KXN68326.1"/>
    <property type="molecule type" value="Genomic_DNA"/>
</dbReference>
<feature type="transmembrane region" description="Helical" evidence="5">
    <location>
        <begin position="148"/>
        <end position="168"/>
    </location>
</feature>
<evidence type="ECO:0008006" key="8">
    <source>
        <dbReference type="Google" id="ProtNLM"/>
    </source>
</evidence>
<dbReference type="SUPFAM" id="SSF103473">
    <property type="entry name" value="MFS general substrate transporter"/>
    <property type="match status" value="1"/>
</dbReference>
<dbReference type="Gene3D" id="1.20.1250.20">
    <property type="entry name" value="MFS general substrate transporter like domains"/>
    <property type="match status" value="1"/>
</dbReference>
<evidence type="ECO:0000256" key="2">
    <source>
        <dbReference type="ARBA" id="ARBA00022692"/>
    </source>
</evidence>
<feature type="transmembrane region" description="Helical" evidence="5">
    <location>
        <begin position="188"/>
        <end position="207"/>
    </location>
</feature>
<feature type="transmembrane region" description="Helical" evidence="5">
    <location>
        <begin position="339"/>
        <end position="359"/>
    </location>
</feature>
<feature type="transmembrane region" description="Helical" evidence="5">
    <location>
        <begin position="440"/>
        <end position="459"/>
    </location>
</feature>
<dbReference type="Pfam" id="PF00083">
    <property type="entry name" value="Sugar_tr"/>
    <property type="match status" value="1"/>
</dbReference>
<feature type="transmembrane region" description="Helical" evidence="5">
    <location>
        <begin position="305"/>
        <end position="327"/>
    </location>
</feature>
<dbReference type="InterPro" id="IPR005828">
    <property type="entry name" value="MFS_sugar_transport-like"/>
</dbReference>
<evidence type="ECO:0000256" key="4">
    <source>
        <dbReference type="ARBA" id="ARBA00023136"/>
    </source>
</evidence>
<feature type="transmembrane region" description="Helical" evidence="5">
    <location>
        <begin position="21"/>
        <end position="40"/>
    </location>
</feature>
<dbReference type="AlphaFoldDB" id="A0A137NZR8"/>
<evidence type="ECO:0000313" key="6">
    <source>
        <dbReference type="EMBL" id="KXN68326.1"/>
    </source>
</evidence>
<feature type="transmembrane region" description="Helical" evidence="5">
    <location>
        <begin position="84"/>
        <end position="102"/>
    </location>
</feature>
<evidence type="ECO:0000256" key="3">
    <source>
        <dbReference type="ARBA" id="ARBA00022989"/>
    </source>
</evidence>
<protein>
    <recommendedName>
        <fullName evidence="8">MFS general substrate transporter</fullName>
    </recommendedName>
</protein>
<comment type="subcellular location">
    <subcellularLocation>
        <location evidence="1">Membrane</location>
    </subcellularLocation>
</comment>
<evidence type="ECO:0000256" key="1">
    <source>
        <dbReference type="ARBA" id="ARBA00004370"/>
    </source>
</evidence>
<dbReference type="GO" id="GO:0022857">
    <property type="term" value="F:transmembrane transporter activity"/>
    <property type="evidence" value="ECO:0007669"/>
    <property type="project" value="InterPro"/>
</dbReference>
<organism evidence="6 7">
    <name type="scientific">Conidiobolus coronatus (strain ATCC 28846 / CBS 209.66 / NRRL 28638)</name>
    <name type="common">Delacroixia coronata</name>
    <dbReference type="NCBI Taxonomy" id="796925"/>
    <lineage>
        <taxon>Eukaryota</taxon>
        <taxon>Fungi</taxon>
        <taxon>Fungi incertae sedis</taxon>
        <taxon>Zoopagomycota</taxon>
        <taxon>Entomophthoromycotina</taxon>
        <taxon>Entomophthoromycetes</taxon>
        <taxon>Entomophthorales</taxon>
        <taxon>Ancylistaceae</taxon>
        <taxon>Conidiobolus</taxon>
    </lineage>
</organism>
<sequence>MKEYERESGKLRVIKNFTIDGIGYFLDCYDSFMLPYFAYYINAVYFSGNMPYIYDCLLRTAAPIGSLFIKLTMEISPLKLKHPIPNTGLILVMAGSLGISLAGNGKGISFIAALIFWRFLMGIGLALENPFQAIINLPSAEASTTPKLLMKAVYLSLTCAIILGYIVSISFSAGFKNLTNNQADLLDYAWRICEGSVFIPAAIVLYFRMTSNNKEAIEEEKKSREEIVAENRLSRATTLIEDNEPLNFTWSDSISYFSKFKNFIVLIGGMFTIFIPNLIFWGYAWNLGTIFFSIGFVNPSLEIGAQNFIVTIGVVIVAFGGIPGFLASTVLIERVGRKNLTLIGFGGMVIINTTLGFGFNSVKNISPILFVLLMTLENAFVQLAPNGTSFTQFRPSMLSPDLEPSPNGYYGTMMVSGLIASQFLFIFTKDIGGPSAFISHIYQIYSILSMLGLLVTLLLPNPQPFEKSRI</sequence>
<dbReference type="InterPro" id="IPR036259">
    <property type="entry name" value="MFS_trans_sf"/>
</dbReference>
<dbReference type="STRING" id="796925.A0A137NZR8"/>
<feature type="transmembrane region" description="Helical" evidence="5">
    <location>
        <begin position="263"/>
        <end position="285"/>
    </location>
</feature>
<evidence type="ECO:0000313" key="7">
    <source>
        <dbReference type="Proteomes" id="UP000070444"/>
    </source>
</evidence>
<dbReference type="GO" id="GO:0016020">
    <property type="term" value="C:membrane"/>
    <property type="evidence" value="ECO:0007669"/>
    <property type="project" value="UniProtKB-SubCell"/>
</dbReference>
<reference evidence="6 7" key="1">
    <citation type="journal article" date="2015" name="Genome Biol. Evol.">
        <title>Phylogenomic analyses indicate that early fungi evolved digesting cell walls of algal ancestors of land plants.</title>
        <authorList>
            <person name="Chang Y."/>
            <person name="Wang S."/>
            <person name="Sekimoto S."/>
            <person name="Aerts A.L."/>
            <person name="Choi C."/>
            <person name="Clum A."/>
            <person name="LaButti K.M."/>
            <person name="Lindquist E.A."/>
            <person name="Yee Ngan C."/>
            <person name="Ohm R.A."/>
            <person name="Salamov A.A."/>
            <person name="Grigoriev I.V."/>
            <person name="Spatafora J.W."/>
            <person name="Berbee M.L."/>
        </authorList>
    </citation>
    <scope>NUCLEOTIDE SEQUENCE [LARGE SCALE GENOMIC DNA]</scope>
    <source>
        <strain evidence="6 7">NRRL 28638</strain>
    </source>
</reference>
<feature type="transmembrane region" description="Helical" evidence="5">
    <location>
        <begin position="408"/>
        <end position="428"/>
    </location>
</feature>